<evidence type="ECO:0000256" key="1">
    <source>
        <dbReference type="ARBA" id="ARBA00005755"/>
    </source>
</evidence>
<reference evidence="11" key="1">
    <citation type="journal article" date="2020" name="Nature">
        <title>Giant virus diversity and host interactions through global metagenomics.</title>
        <authorList>
            <person name="Schulz F."/>
            <person name="Roux S."/>
            <person name="Paez-Espino D."/>
            <person name="Jungbluth S."/>
            <person name="Walsh D.A."/>
            <person name="Denef V.J."/>
            <person name="McMahon K.D."/>
            <person name="Konstantinidis K.T."/>
            <person name="Eloe-Fadrosh E.A."/>
            <person name="Kyrpides N.C."/>
            <person name="Woyke T."/>
        </authorList>
    </citation>
    <scope>NUCLEOTIDE SEQUENCE</scope>
    <source>
        <strain evidence="11">GVMAG-M-3300010157-4</strain>
    </source>
</reference>
<evidence type="ECO:0000313" key="11">
    <source>
        <dbReference type="EMBL" id="QHS87299.1"/>
    </source>
</evidence>
<evidence type="ECO:0000256" key="5">
    <source>
        <dbReference type="ARBA" id="ARBA00022932"/>
    </source>
</evidence>
<dbReference type="InterPro" id="IPR023211">
    <property type="entry name" value="DNA_pol_palm_dom_sf"/>
</dbReference>
<feature type="domain" description="DNA-directed DNA polymerase family B exonuclease" evidence="10">
    <location>
        <begin position="426"/>
        <end position="600"/>
    </location>
</feature>
<protein>
    <recommendedName>
        <fullName evidence="2">DNA-directed DNA polymerase</fullName>
        <ecNumber evidence="2">2.7.7.7</ecNumber>
    </recommendedName>
</protein>
<evidence type="ECO:0000256" key="8">
    <source>
        <dbReference type="SAM" id="MobiDB-lite"/>
    </source>
</evidence>
<dbReference type="InterPro" id="IPR012337">
    <property type="entry name" value="RNaseH-like_sf"/>
</dbReference>
<dbReference type="PANTHER" id="PTHR10322">
    <property type="entry name" value="DNA POLYMERASE CATALYTIC SUBUNIT"/>
    <property type="match status" value="1"/>
</dbReference>
<name>A0A6C0B6X0_9ZZZZ</name>
<dbReference type="Gene3D" id="3.30.420.10">
    <property type="entry name" value="Ribonuclease H-like superfamily/Ribonuclease H"/>
    <property type="match status" value="1"/>
</dbReference>
<dbReference type="GO" id="GO:0045004">
    <property type="term" value="P:DNA replication proofreading"/>
    <property type="evidence" value="ECO:0007669"/>
    <property type="project" value="TreeGrafter"/>
</dbReference>
<proteinExistence type="inferred from homology"/>
<evidence type="ECO:0000256" key="6">
    <source>
        <dbReference type="ARBA" id="ARBA00023125"/>
    </source>
</evidence>
<dbReference type="GO" id="GO:0043625">
    <property type="term" value="C:delta DNA polymerase complex"/>
    <property type="evidence" value="ECO:0007669"/>
    <property type="project" value="TreeGrafter"/>
</dbReference>
<dbReference type="InterPro" id="IPR036844">
    <property type="entry name" value="Hint_dom_sf"/>
</dbReference>
<dbReference type="EMBL" id="MN739080">
    <property type="protein sequence ID" value="QHS87299.1"/>
    <property type="molecule type" value="Genomic_DNA"/>
</dbReference>
<dbReference type="PANTHER" id="PTHR10322:SF23">
    <property type="entry name" value="DNA POLYMERASE DELTA CATALYTIC SUBUNIT"/>
    <property type="match status" value="1"/>
</dbReference>
<dbReference type="Gene3D" id="1.10.132.60">
    <property type="entry name" value="DNA polymerase family B, C-terminal domain"/>
    <property type="match status" value="1"/>
</dbReference>
<dbReference type="InterPro" id="IPR043502">
    <property type="entry name" value="DNA/RNA_pol_sf"/>
</dbReference>
<dbReference type="Gene3D" id="3.90.1600.10">
    <property type="entry name" value="Palm domain of DNA polymerase"/>
    <property type="match status" value="2"/>
</dbReference>
<dbReference type="InterPro" id="IPR036397">
    <property type="entry name" value="RNaseH_sf"/>
</dbReference>
<dbReference type="SUPFAM" id="SSF56672">
    <property type="entry name" value="DNA/RNA polymerases"/>
    <property type="match status" value="1"/>
</dbReference>
<dbReference type="EC" id="2.7.7.7" evidence="2"/>
<dbReference type="GO" id="GO:0006287">
    <property type="term" value="P:base-excision repair, gap-filling"/>
    <property type="evidence" value="ECO:0007669"/>
    <property type="project" value="TreeGrafter"/>
</dbReference>
<keyword evidence="4" id="KW-0548">Nucleotidyltransferase</keyword>
<dbReference type="InterPro" id="IPR006134">
    <property type="entry name" value="DNA-dir_DNA_pol_B_multi_dom"/>
</dbReference>
<dbReference type="SMART" id="SM00486">
    <property type="entry name" value="POLBc"/>
    <property type="match status" value="1"/>
</dbReference>
<evidence type="ECO:0000256" key="2">
    <source>
        <dbReference type="ARBA" id="ARBA00012417"/>
    </source>
</evidence>
<dbReference type="GO" id="GO:0006297">
    <property type="term" value="P:nucleotide-excision repair, DNA gap filling"/>
    <property type="evidence" value="ECO:0007669"/>
    <property type="project" value="TreeGrafter"/>
</dbReference>
<dbReference type="SUPFAM" id="SSF53098">
    <property type="entry name" value="Ribonuclease H-like"/>
    <property type="match status" value="1"/>
</dbReference>
<feature type="domain" description="DNA-directed DNA polymerase family B multifunctional" evidence="9">
    <location>
        <begin position="750"/>
        <end position="1020"/>
    </location>
</feature>
<dbReference type="InterPro" id="IPR030934">
    <property type="entry name" value="Intein_C"/>
</dbReference>
<dbReference type="Pfam" id="PF00136">
    <property type="entry name" value="DNA_pol_B"/>
    <property type="match status" value="2"/>
</dbReference>
<dbReference type="SUPFAM" id="SSF51294">
    <property type="entry name" value="Hedgehog/intein (Hint) domain"/>
    <property type="match status" value="1"/>
</dbReference>
<dbReference type="InterPro" id="IPR050240">
    <property type="entry name" value="DNA_pol_type-B"/>
</dbReference>
<comment type="similarity">
    <text evidence="1">Belongs to the DNA polymerase type-B family.</text>
</comment>
<dbReference type="NCBIfam" id="TIGR01443">
    <property type="entry name" value="intein_Cterm"/>
    <property type="match status" value="1"/>
</dbReference>
<feature type="domain" description="DNA-directed DNA polymerase family B multifunctional" evidence="9">
    <location>
        <begin position="1270"/>
        <end position="1495"/>
    </location>
</feature>
<keyword evidence="3" id="KW-0808">Transferase</keyword>
<dbReference type="Gene3D" id="3.30.342.10">
    <property type="entry name" value="DNA Polymerase, chain B, domain 1"/>
    <property type="match status" value="1"/>
</dbReference>
<dbReference type="GO" id="GO:0003677">
    <property type="term" value="F:DNA binding"/>
    <property type="evidence" value="ECO:0007669"/>
    <property type="project" value="UniProtKB-KW"/>
</dbReference>
<sequence length="1573" mass="178082">MLQSKPKIVVAKSFRLFYFDILNTKLESDNGSDDSDDGSKKYKARVDDKQFVVQMYGINERGETASILVDDYQPFFYIKVGDEWTDAHAGRMVSNLRREMGDYYKDSLIQYNIIDSQKLYGFTAGKKSKFVKLVFSNTIALNKVKNLWYKKMPDGSRRPSPFVPKTQLYESNLPPLLRFFHINHISPNGWIMISNRARPCAVRTTTCTYEFVATQAQLKALPDKETMVPYKIMSFDIEAGSSHGDFPLPRKTYKRLAMNIMDALDREHVGVKERDITADTVSARLKEMILAAFGYAKVAGIDLVYPKSGVPAKKYVETIIQEIISNKLSKLEVKTVDAAKLLTIDAMFAKVKSQFAPTGLDEVEGDGDGSDEEEGGDEPVLSDDEDDGPRPAVQSSLKGVHITIANLIISADVERDKKVQYIDQALTESFPPLEGDPVTMIGSTFVKYGSAEPYLNHCVVLDGCEPVEGAVIEAVPIVGGDRVAAEREVLLRWAALVQRENPDIIIGYNIFGFDYEFLFRRSEETHCVNEFLQLSRRVEEFCGTRDRDDPTLVDIENTKISIASGEYDLRFILMSGRLQVDMYSYFRRNFNLSSYKLDDVASQNISDAIKKVVNAQHPEHGAVTELYSKNLVGLHVGDFIHIEISTFTADYYMDGKKFVVLDIVTKDGGDKVILIAGHHEQAIDKTKKIQWGMAKDDVSPQDIFRMSNGTDAERAVVAKYCIQDCNLVHHLLRKIDVLTEYMEMANLCSVPINFLVFRGQGIKLTSYVAKKCMEKGYIMPDLEKGRLDGGYEGAIVLPPKTKIYIDEPVACVDYSSLYPSSMISQNYCHSSKVWAKEYDLDGRLVKDEGEKDAQGNYIYYGMPQYQYVEVEFDTFEWRRNPARPAAKAVKTKVGKRVVCWAQLPGDEKSVMPSILMELLKARSDTRKKEKLYKDSDPFMANIMDKRQQAYKVTANSLYGQCGARTSTFYEKDVAASTTASGRMMITYARRIIEEIYANRLCQTTNHGVVMTNAEYVYGDSVAMYTPVYVRVGGRYLTVARIADLGNLYGVELERGQWTEGNKYVRGPVWRKCLEPGKQTKEVCEIEDGVETWTEAGWTPLKRVIRHALAPHKKIVRIQTPSGWVDVTDDHSLLLKSGEEVSPTNVGLWTELLHCDIDFNTIEYEKTKTYLSACEYLDDFTDSVNTILVNHCVEAAYVFLFLRERGYHVKVKVTGTQRMAYTLTYSSSPFESAETVRDIETLSGYCGYVYDLTTENHHFAAGVGSIIVHNTDSVFFVFNLTDKDSGAKIVGKDALEITIELAQHAADYATKYLKPPMNLAYEKTLMPFALLSKKRYVGILYEEDPNKGKLKYMGLSLKRRDSCDYLKDTYGQIINIIMKGGSVKDSITFLDDSLANLIAGHVPMDKLAITKSLRSYYKNPQQIAHRVLADRIGQRDPGNMPKAGDRMKFLHVVTTNKKALQGEKIETPEFILEKKLKLDFGFYVSNQLMKPLCQFLGLALEEIWKYQDKMSAVKKHRTELAALALEYPDIEIFAKKKEKYCSDKAKTMLFDKYLTQINNDKAGLRPITSFFQTK</sequence>
<keyword evidence="6" id="KW-0238">DNA-binding</keyword>
<evidence type="ECO:0000256" key="7">
    <source>
        <dbReference type="ARBA" id="ARBA00049244"/>
    </source>
</evidence>
<dbReference type="GO" id="GO:0008296">
    <property type="term" value="F:3'-5'-DNA exonuclease activity"/>
    <property type="evidence" value="ECO:0007669"/>
    <property type="project" value="TreeGrafter"/>
</dbReference>
<feature type="domain" description="DNA-directed DNA polymerase family B exonuclease" evidence="10">
    <location>
        <begin position="167"/>
        <end position="251"/>
    </location>
</feature>
<dbReference type="PRINTS" id="PR00106">
    <property type="entry name" value="DNAPOLB"/>
</dbReference>
<accession>A0A6C0B6X0</accession>
<evidence type="ECO:0000259" key="9">
    <source>
        <dbReference type="Pfam" id="PF00136"/>
    </source>
</evidence>
<keyword evidence="5" id="KW-0239">DNA-directed DNA polymerase</keyword>
<dbReference type="PROSITE" id="PS50818">
    <property type="entry name" value="INTEIN_C_TER"/>
    <property type="match status" value="1"/>
</dbReference>
<evidence type="ECO:0000259" key="10">
    <source>
        <dbReference type="Pfam" id="PF03104"/>
    </source>
</evidence>
<dbReference type="InterPro" id="IPR006172">
    <property type="entry name" value="DNA-dir_DNA_pol_B"/>
</dbReference>
<organism evidence="11">
    <name type="scientific">viral metagenome</name>
    <dbReference type="NCBI Taxonomy" id="1070528"/>
    <lineage>
        <taxon>unclassified sequences</taxon>
        <taxon>metagenomes</taxon>
        <taxon>organismal metagenomes</taxon>
    </lineage>
</organism>
<evidence type="ECO:0000256" key="4">
    <source>
        <dbReference type="ARBA" id="ARBA00022695"/>
    </source>
</evidence>
<dbReference type="InterPro" id="IPR006133">
    <property type="entry name" value="DNA-dir_DNA_pol_B_exonuc"/>
</dbReference>
<feature type="compositionally biased region" description="Acidic residues" evidence="8">
    <location>
        <begin position="361"/>
        <end position="387"/>
    </location>
</feature>
<dbReference type="GO" id="GO:0003887">
    <property type="term" value="F:DNA-directed DNA polymerase activity"/>
    <property type="evidence" value="ECO:0007669"/>
    <property type="project" value="UniProtKB-KW"/>
</dbReference>
<dbReference type="Pfam" id="PF03104">
    <property type="entry name" value="DNA_pol_B_exo1"/>
    <property type="match status" value="2"/>
</dbReference>
<dbReference type="InterPro" id="IPR042087">
    <property type="entry name" value="DNA_pol_B_thumb"/>
</dbReference>
<feature type="region of interest" description="Disordered" evidence="8">
    <location>
        <begin position="359"/>
        <end position="394"/>
    </location>
</feature>
<comment type="catalytic activity">
    <reaction evidence="7">
        <text>DNA(n) + a 2'-deoxyribonucleoside 5'-triphosphate = DNA(n+1) + diphosphate</text>
        <dbReference type="Rhea" id="RHEA:22508"/>
        <dbReference type="Rhea" id="RHEA-COMP:17339"/>
        <dbReference type="Rhea" id="RHEA-COMP:17340"/>
        <dbReference type="ChEBI" id="CHEBI:33019"/>
        <dbReference type="ChEBI" id="CHEBI:61560"/>
        <dbReference type="ChEBI" id="CHEBI:173112"/>
        <dbReference type="EC" id="2.7.7.7"/>
    </reaction>
</comment>
<evidence type="ECO:0000256" key="3">
    <source>
        <dbReference type="ARBA" id="ARBA00022679"/>
    </source>
</evidence>
<dbReference type="GO" id="GO:0000166">
    <property type="term" value="F:nucleotide binding"/>
    <property type="evidence" value="ECO:0007669"/>
    <property type="project" value="InterPro"/>
</dbReference>
<dbReference type="Gene3D" id="1.10.287.690">
    <property type="entry name" value="Helix hairpin bin"/>
    <property type="match status" value="1"/>
</dbReference>